<dbReference type="Proteomes" id="UP001519292">
    <property type="component" value="Unassembled WGS sequence"/>
</dbReference>
<gene>
    <name evidence="1" type="ORF">J2Z60_000780</name>
</gene>
<comment type="caution">
    <text evidence="1">The sequence shown here is derived from an EMBL/GenBank/DDBJ whole genome shotgun (WGS) entry which is preliminary data.</text>
</comment>
<dbReference type="RefSeq" id="WP_209686352.1">
    <property type="nucleotide sequence ID" value="NZ_JAGGLU010000003.1"/>
</dbReference>
<proteinExistence type="predicted"/>
<evidence type="ECO:0000313" key="2">
    <source>
        <dbReference type="Proteomes" id="UP001519292"/>
    </source>
</evidence>
<organism evidence="1 2">
    <name type="scientific">Lactobacillus colini</name>
    <dbReference type="NCBI Taxonomy" id="1819254"/>
    <lineage>
        <taxon>Bacteria</taxon>
        <taxon>Bacillati</taxon>
        <taxon>Bacillota</taxon>
        <taxon>Bacilli</taxon>
        <taxon>Lactobacillales</taxon>
        <taxon>Lactobacillaceae</taxon>
        <taxon>Lactobacillus</taxon>
    </lineage>
</organism>
<protein>
    <submittedName>
        <fullName evidence="1">Uncharacterized protein</fullName>
    </submittedName>
</protein>
<accession>A0ABS4MD44</accession>
<name>A0ABS4MD44_9LACO</name>
<sequence>MDYEQVLDDLVNKKIKEYKVEAKDAFEFQKKLRQYGKRQDITGIAQRGGSIIYKRVNGEK</sequence>
<dbReference type="EMBL" id="JAGGLU010000003">
    <property type="protein sequence ID" value="MBP2057609.1"/>
    <property type="molecule type" value="Genomic_DNA"/>
</dbReference>
<evidence type="ECO:0000313" key="1">
    <source>
        <dbReference type="EMBL" id="MBP2057609.1"/>
    </source>
</evidence>
<reference evidence="1 2" key="1">
    <citation type="submission" date="2021-03" db="EMBL/GenBank/DDBJ databases">
        <title>Genomic Encyclopedia of Type Strains, Phase IV (KMG-IV): sequencing the most valuable type-strain genomes for metagenomic binning, comparative biology and taxonomic classification.</title>
        <authorList>
            <person name="Goeker M."/>
        </authorList>
    </citation>
    <scope>NUCLEOTIDE SEQUENCE [LARGE SCALE GENOMIC DNA]</scope>
    <source>
        <strain evidence="1 2">DSM 101872</strain>
    </source>
</reference>
<keyword evidence="2" id="KW-1185">Reference proteome</keyword>